<name>A0ABV3IRW1_9ACTN</name>
<dbReference type="Proteomes" id="UP001552479">
    <property type="component" value="Unassembled WGS sequence"/>
</dbReference>
<dbReference type="SUPFAM" id="SSF53474">
    <property type="entry name" value="alpha/beta-Hydrolases"/>
    <property type="match status" value="1"/>
</dbReference>
<dbReference type="PANTHER" id="PTHR48098">
    <property type="entry name" value="ENTEROCHELIN ESTERASE-RELATED"/>
    <property type="match status" value="1"/>
</dbReference>
<dbReference type="InterPro" id="IPR050583">
    <property type="entry name" value="Mycobacterial_A85_antigen"/>
</dbReference>
<feature type="transmembrane region" description="Helical" evidence="1">
    <location>
        <begin position="79"/>
        <end position="96"/>
    </location>
</feature>
<comment type="caution">
    <text evidence="2">The sequence shown here is derived from an EMBL/GenBank/DDBJ whole genome shotgun (WGS) entry which is preliminary data.</text>
</comment>
<accession>A0ABV3IRW1</accession>
<proteinExistence type="predicted"/>
<dbReference type="EMBL" id="JBFASG010000006">
    <property type="protein sequence ID" value="MEV4922824.1"/>
    <property type="molecule type" value="Genomic_DNA"/>
</dbReference>
<feature type="transmembrane region" description="Helical" evidence="1">
    <location>
        <begin position="41"/>
        <end position="59"/>
    </location>
</feature>
<dbReference type="Pfam" id="PF00756">
    <property type="entry name" value="Esterase"/>
    <property type="match status" value="1"/>
</dbReference>
<evidence type="ECO:0000256" key="1">
    <source>
        <dbReference type="SAM" id="Phobius"/>
    </source>
</evidence>
<dbReference type="RefSeq" id="WP_366087290.1">
    <property type="nucleotide sequence ID" value="NZ_JBFASG010000006.1"/>
</dbReference>
<keyword evidence="1" id="KW-0812">Transmembrane</keyword>
<keyword evidence="3" id="KW-1185">Reference proteome</keyword>
<organism evidence="2 3">
    <name type="scientific">Streptomyces roseoverticillatus</name>
    <dbReference type="NCBI Taxonomy" id="66429"/>
    <lineage>
        <taxon>Bacteria</taxon>
        <taxon>Bacillati</taxon>
        <taxon>Actinomycetota</taxon>
        <taxon>Actinomycetes</taxon>
        <taxon>Kitasatosporales</taxon>
        <taxon>Streptomycetaceae</taxon>
        <taxon>Streptomyces</taxon>
    </lineage>
</organism>
<gene>
    <name evidence="2" type="ORF">AB0L03_08210</name>
</gene>
<dbReference type="InterPro" id="IPR029058">
    <property type="entry name" value="AB_hydrolase_fold"/>
</dbReference>
<evidence type="ECO:0000313" key="2">
    <source>
        <dbReference type="EMBL" id="MEV4922824.1"/>
    </source>
</evidence>
<protein>
    <submittedName>
        <fullName evidence="2">Alpha/beta hydrolase-fold protein</fullName>
    </submittedName>
</protein>
<dbReference type="Gene3D" id="3.40.50.1820">
    <property type="entry name" value="alpha/beta hydrolase"/>
    <property type="match status" value="1"/>
</dbReference>
<sequence length="438" mass="47458">MQISAGPLDWSLVSGWIPVALLAVGLCALAVLLFSRRRTWWTRWAPAAVLLAAAATWLLRTAVDDWWQPFPDPLPTGVVTWAGIAVLGVCLAAFRIPLLRPRHWAGAVLAGLLVVLLGASEINRHFDQYPTARSALNSWLTKTTSITEATGRTEPVLRVPAGKTVADVWRPPAGMAERGTLSKSSVPGVRSGFHARGAYVYLPPAYRATPRPLLPVVVLMAGQPGSPDDWINSGRLVDMMNAFAREHRGLAPVVVVVDPLGSQFANTLCLDSRLGDVQTYLATDVPDWIRSHLQVAPARTSWVISGISFGGTCSIQLGVNAPRVYGVVNDISGQEAPTLGSRQKTVDKAFGGDTAAFTAVNPLDVMARQRFPDTKAAFVAGSGDSTYRPQQRKVYEAAVKAGMRAEWVLLPGGHSWQVWRPGLERRLPWISRETGLTR</sequence>
<keyword evidence="1" id="KW-1133">Transmembrane helix</keyword>
<dbReference type="PANTHER" id="PTHR48098:SF1">
    <property type="entry name" value="DIACYLGLYCEROL ACYLTRANSFERASE_MYCOLYLTRANSFERASE AG85A"/>
    <property type="match status" value="1"/>
</dbReference>
<evidence type="ECO:0000313" key="3">
    <source>
        <dbReference type="Proteomes" id="UP001552479"/>
    </source>
</evidence>
<reference evidence="2 3" key="1">
    <citation type="submission" date="2024-06" db="EMBL/GenBank/DDBJ databases">
        <title>The Natural Products Discovery Center: Release of the First 8490 Sequenced Strains for Exploring Actinobacteria Biosynthetic Diversity.</title>
        <authorList>
            <person name="Kalkreuter E."/>
            <person name="Kautsar S.A."/>
            <person name="Yang D."/>
            <person name="Bader C.D."/>
            <person name="Teijaro C.N."/>
            <person name="Fluegel L."/>
            <person name="Davis C.M."/>
            <person name="Simpson J.R."/>
            <person name="Lauterbach L."/>
            <person name="Steele A.D."/>
            <person name="Gui C."/>
            <person name="Meng S."/>
            <person name="Li G."/>
            <person name="Viehrig K."/>
            <person name="Ye F."/>
            <person name="Su P."/>
            <person name="Kiefer A.F."/>
            <person name="Nichols A."/>
            <person name="Cepeda A.J."/>
            <person name="Yan W."/>
            <person name="Fan B."/>
            <person name="Jiang Y."/>
            <person name="Adhikari A."/>
            <person name="Zheng C.-J."/>
            <person name="Schuster L."/>
            <person name="Cowan T.M."/>
            <person name="Smanski M.J."/>
            <person name="Chevrette M.G."/>
            <person name="De Carvalho L.P.S."/>
            <person name="Shen B."/>
        </authorList>
    </citation>
    <scope>NUCLEOTIDE SEQUENCE [LARGE SCALE GENOMIC DNA]</scope>
    <source>
        <strain evidence="2 3">NPDC053791</strain>
    </source>
</reference>
<dbReference type="GO" id="GO:0016787">
    <property type="term" value="F:hydrolase activity"/>
    <property type="evidence" value="ECO:0007669"/>
    <property type="project" value="UniProtKB-KW"/>
</dbReference>
<feature type="transmembrane region" description="Helical" evidence="1">
    <location>
        <begin position="15"/>
        <end position="34"/>
    </location>
</feature>
<feature type="transmembrane region" description="Helical" evidence="1">
    <location>
        <begin position="103"/>
        <end position="120"/>
    </location>
</feature>
<keyword evidence="1" id="KW-0472">Membrane</keyword>
<keyword evidence="2" id="KW-0378">Hydrolase</keyword>
<dbReference type="InterPro" id="IPR000801">
    <property type="entry name" value="Esterase-like"/>
</dbReference>